<dbReference type="SUPFAM" id="SSF81606">
    <property type="entry name" value="PP2C-like"/>
    <property type="match status" value="1"/>
</dbReference>
<dbReference type="PANTHER" id="PTHR43156">
    <property type="entry name" value="STAGE II SPORULATION PROTEIN E-RELATED"/>
    <property type="match status" value="1"/>
</dbReference>
<dbReference type="InterPro" id="IPR013767">
    <property type="entry name" value="PAS_fold"/>
</dbReference>
<dbReference type="GO" id="GO:0016791">
    <property type="term" value="F:phosphatase activity"/>
    <property type="evidence" value="ECO:0007669"/>
    <property type="project" value="TreeGrafter"/>
</dbReference>
<feature type="domain" description="PAS" evidence="3">
    <location>
        <begin position="131"/>
        <end position="201"/>
    </location>
</feature>
<dbReference type="SMART" id="SM00331">
    <property type="entry name" value="PP2C_SIG"/>
    <property type="match status" value="1"/>
</dbReference>
<dbReference type="InterPro" id="IPR003594">
    <property type="entry name" value="HATPase_dom"/>
</dbReference>
<feature type="compositionally biased region" description="Basic and acidic residues" evidence="2">
    <location>
        <begin position="856"/>
        <end position="887"/>
    </location>
</feature>
<dbReference type="Gene3D" id="3.30.450.20">
    <property type="entry name" value="PAS domain"/>
    <property type="match status" value="2"/>
</dbReference>
<dbReference type="NCBIfam" id="TIGR00229">
    <property type="entry name" value="sensory_box"/>
    <property type="match status" value="2"/>
</dbReference>
<dbReference type="InterPro" id="IPR036457">
    <property type="entry name" value="PPM-type-like_dom_sf"/>
</dbReference>
<proteinExistence type="predicted"/>
<dbReference type="CDD" id="cd16936">
    <property type="entry name" value="HATPase_RsbW-like"/>
    <property type="match status" value="1"/>
</dbReference>
<dbReference type="InterPro" id="IPR013656">
    <property type="entry name" value="PAS_4"/>
</dbReference>
<dbReference type="InterPro" id="IPR000014">
    <property type="entry name" value="PAS"/>
</dbReference>
<dbReference type="Gene3D" id="3.30.450.40">
    <property type="match status" value="1"/>
</dbReference>
<dbReference type="EMBL" id="BJND01000010">
    <property type="protein sequence ID" value="GEC03965.1"/>
    <property type="molecule type" value="Genomic_DNA"/>
</dbReference>
<evidence type="ECO:0000256" key="2">
    <source>
        <dbReference type="SAM" id="MobiDB-lite"/>
    </source>
</evidence>
<dbReference type="Proteomes" id="UP000317881">
    <property type="component" value="Unassembled WGS sequence"/>
</dbReference>
<feature type="domain" description="PAS" evidence="3">
    <location>
        <begin position="17"/>
        <end position="68"/>
    </location>
</feature>
<dbReference type="SMART" id="SM00091">
    <property type="entry name" value="PAS"/>
    <property type="match status" value="2"/>
</dbReference>
<gene>
    <name evidence="4" type="ORF">SSP24_16200</name>
</gene>
<dbReference type="Pfam" id="PF07228">
    <property type="entry name" value="SpoIIE"/>
    <property type="match status" value="1"/>
</dbReference>
<feature type="compositionally biased region" description="Gly residues" evidence="2">
    <location>
        <begin position="721"/>
        <end position="735"/>
    </location>
</feature>
<dbReference type="PROSITE" id="PS50112">
    <property type="entry name" value="PAS"/>
    <property type="match status" value="2"/>
</dbReference>
<sequence>MDSARHGSEPPPPAGARDLFDASTDAVAVLSADGVVIGWTRAAEELLGHPAAEVVGGSAGRLLAVPEDPVRTAGIADRCRAGMGWSGHIPLRHRDGHRIVVDLRVSACFRIGSQECFLVSAREQRPQWAVDQSVLDGFLTRSPVGMAVMDLDLRYVWLNDTLERFGGVPREQRLGRRLSELLPGLQAETIEGLMRKVLATGVPVTDYEYVGWSWADPHRQHAYSTSFFPLVDAADSITGICYMVLDVTERWNARQLLSLVNDAGTSIGRTLDVMRTAQELADFAVPRFADFVVVDLLEPVLSTEGHGAWLTDAGPASAKPVMRRAGMSSVREGCPEAVAQVGDRVDFVPPPHDVNLIMTGDPVLIPVLDPSDEWWMAEEPARARSIREYGLHTLIAVPMRARNTALGITTFMRSLNPVPFQPDDVLLARELVARAALCVDNARRYTREHTAAVTLQRSLLPQALSGGTALEVASYYLPADPRGGVGGDWFDVIPLSGARVGLVVGDVVGHGITAAAAMGRLRTAVQTLADMELPPADLLAHLDDLVLRLSEEKTDESTTAFLGATCLYAVYDPVNRRCTMARAGHPPPVVVAPDGQVSFPEPPAGPPLGLGGVAFESTEIELAENSLFGLYTDGLILGADHDMERGMTRLGEALSQGLGGGGGDGDRVARAEGDRGGDLAARAGAGEGGDRAARAGAGEGGDRAGHAEAGEGGDRVVQAEGGRGGDAGASAGGTGRAAQSGRGVDSGRAAEVERGRESGLVGQAGRGQGSGLAAESGRGVDSGRAAEAGRGPDSGFAADSGRGVDSGRAAEVERGGESGLAGQAGRGQDSDLAAHSGQGPAHDLTAHSPQDSAPDPDAHPRQDQAPDPTEHPRQDQTPDAHPPRAPDDSDLAPLCAAAVQRLVSVPQPDDIALLLTRTHALGADHVVSWDVPVDPAAVADVRARATRQVEAWGFEELAMTTELIVSELVTNAIRYAAPPIHLRLLRDSRLTCEVADASSTAPRLRHARSTDEGGRGLFLVAQLAHRWGARYTSDGKIIWAEQEIP</sequence>
<dbReference type="SUPFAM" id="SSF55785">
    <property type="entry name" value="PYP-like sensor domain (PAS domain)"/>
    <property type="match status" value="2"/>
</dbReference>
<dbReference type="Pfam" id="PF00989">
    <property type="entry name" value="PAS"/>
    <property type="match status" value="1"/>
</dbReference>
<dbReference type="SUPFAM" id="SSF55874">
    <property type="entry name" value="ATPase domain of HSP90 chaperone/DNA topoisomerase II/histidine kinase"/>
    <property type="match status" value="1"/>
</dbReference>
<dbReference type="Pfam" id="PF08448">
    <property type="entry name" value="PAS_4"/>
    <property type="match status" value="1"/>
</dbReference>
<keyword evidence="5" id="KW-1185">Reference proteome</keyword>
<dbReference type="RefSeq" id="WP_244951791.1">
    <property type="nucleotide sequence ID" value="NZ_BJND01000010.1"/>
</dbReference>
<dbReference type="FunFam" id="3.30.450.40:FF:000035">
    <property type="entry name" value="PAS sensor protein"/>
    <property type="match status" value="1"/>
</dbReference>
<feature type="region of interest" description="Disordered" evidence="2">
    <location>
        <begin position="677"/>
        <end position="890"/>
    </location>
</feature>
<dbReference type="InterPro" id="IPR001932">
    <property type="entry name" value="PPM-type_phosphatase-like_dom"/>
</dbReference>
<name>A0A4Y3VCF7_9ACTN</name>
<dbReference type="PANTHER" id="PTHR43156:SF2">
    <property type="entry name" value="STAGE II SPORULATION PROTEIN E"/>
    <property type="match status" value="1"/>
</dbReference>
<dbReference type="SUPFAM" id="SSF55781">
    <property type="entry name" value="GAF domain-like"/>
    <property type="match status" value="1"/>
</dbReference>
<dbReference type="InterPro" id="IPR052016">
    <property type="entry name" value="Bact_Sigma-Reg"/>
</dbReference>
<dbReference type="Gene3D" id="3.60.40.10">
    <property type="entry name" value="PPM-type phosphatase domain"/>
    <property type="match status" value="1"/>
</dbReference>
<feature type="compositionally biased region" description="Basic and acidic residues" evidence="2">
    <location>
        <begin position="700"/>
        <end position="714"/>
    </location>
</feature>
<dbReference type="InterPro" id="IPR003018">
    <property type="entry name" value="GAF"/>
</dbReference>
<evidence type="ECO:0000259" key="3">
    <source>
        <dbReference type="PROSITE" id="PS50112"/>
    </source>
</evidence>
<dbReference type="FunFam" id="3.30.565.10:FF:000028">
    <property type="entry name" value="PAS sensor protein"/>
    <property type="match status" value="1"/>
</dbReference>
<dbReference type="InterPro" id="IPR029016">
    <property type="entry name" value="GAF-like_dom_sf"/>
</dbReference>
<dbReference type="Gene3D" id="3.30.565.10">
    <property type="entry name" value="Histidine kinase-like ATPase, C-terminal domain"/>
    <property type="match status" value="1"/>
</dbReference>
<dbReference type="AlphaFoldDB" id="A0A4Y3VCF7"/>
<evidence type="ECO:0000256" key="1">
    <source>
        <dbReference type="ARBA" id="ARBA00022801"/>
    </source>
</evidence>
<dbReference type="GO" id="GO:0006355">
    <property type="term" value="P:regulation of DNA-templated transcription"/>
    <property type="evidence" value="ECO:0007669"/>
    <property type="project" value="InterPro"/>
</dbReference>
<feature type="compositionally biased region" description="Basic and acidic residues" evidence="2">
    <location>
        <begin position="748"/>
        <end position="757"/>
    </location>
</feature>
<evidence type="ECO:0000313" key="5">
    <source>
        <dbReference type="Proteomes" id="UP000317881"/>
    </source>
</evidence>
<dbReference type="InterPro" id="IPR035965">
    <property type="entry name" value="PAS-like_dom_sf"/>
</dbReference>
<accession>A0A4Y3VCF7</accession>
<reference evidence="4 5" key="1">
    <citation type="submission" date="2019-06" db="EMBL/GenBank/DDBJ databases">
        <title>Whole genome shotgun sequence of Streptomyces spinoverrucosus NBRC 14228.</title>
        <authorList>
            <person name="Hosoyama A."/>
            <person name="Uohara A."/>
            <person name="Ohji S."/>
            <person name="Ichikawa N."/>
        </authorList>
    </citation>
    <scope>NUCLEOTIDE SEQUENCE [LARGE SCALE GENOMIC DNA]</scope>
    <source>
        <strain evidence="4 5">NBRC 14228</strain>
    </source>
</reference>
<dbReference type="CDD" id="cd00130">
    <property type="entry name" value="PAS"/>
    <property type="match status" value="2"/>
</dbReference>
<dbReference type="InterPro" id="IPR036890">
    <property type="entry name" value="HATPase_C_sf"/>
</dbReference>
<comment type="caution">
    <text evidence="4">The sequence shown here is derived from an EMBL/GenBank/DDBJ whole genome shotgun (WGS) entry which is preliminary data.</text>
</comment>
<keyword evidence="1" id="KW-0378">Hydrolase</keyword>
<dbReference type="Pfam" id="PF13581">
    <property type="entry name" value="HATPase_c_2"/>
    <property type="match status" value="1"/>
</dbReference>
<organism evidence="4 5">
    <name type="scientific">Streptomyces spinoverrucosus</name>
    <dbReference type="NCBI Taxonomy" id="284043"/>
    <lineage>
        <taxon>Bacteria</taxon>
        <taxon>Bacillati</taxon>
        <taxon>Actinomycetota</taxon>
        <taxon>Actinomycetes</taxon>
        <taxon>Kitasatosporales</taxon>
        <taxon>Streptomycetaceae</taxon>
        <taxon>Streptomyces</taxon>
    </lineage>
</organism>
<evidence type="ECO:0000313" key="4">
    <source>
        <dbReference type="EMBL" id="GEC03965.1"/>
    </source>
</evidence>
<protein>
    <recommendedName>
        <fullName evidence="3">PAS domain-containing protein</fullName>
    </recommendedName>
</protein>
<dbReference type="Pfam" id="PF01590">
    <property type="entry name" value="GAF"/>
    <property type="match status" value="1"/>
</dbReference>